<dbReference type="Proteomes" id="UP000054007">
    <property type="component" value="Unassembled WGS sequence"/>
</dbReference>
<dbReference type="InterPro" id="IPR003165">
    <property type="entry name" value="Piwi"/>
</dbReference>
<evidence type="ECO:0000259" key="2">
    <source>
        <dbReference type="PROSITE" id="PS50822"/>
    </source>
</evidence>
<dbReference type="SUPFAM" id="SSF53098">
    <property type="entry name" value="Ribonuclease H-like"/>
    <property type="match status" value="1"/>
</dbReference>
<organism evidence="3 4">
    <name type="scientific">Cylindrobasidium torrendii FP15055 ss-10</name>
    <dbReference type="NCBI Taxonomy" id="1314674"/>
    <lineage>
        <taxon>Eukaryota</taxon>
        <taxon>Fungi</taxon>
        <taxon>Dikarya</taxon>
        <taxon>Basidiomycota</taxon>
        <taxon>Agaricomycotina</taxon>
        <taxon>Agaricomycetes</taxon>
        <taxon>Agaricomycetidae</taxon>
        <taxon>Agaricales</taxon>
        <taxon>Marasmiineae</taxon>
        <taxon>Physalacriaceae</taxon>
        <taxon>Cylindrobasidium</taxon>
    </lineage>
</organism>
<dbReference type="InterPro" id="IPR032474">
    <property type="entry name" value="Argonaute_N"/>
</dbReference>
<dbReference type="AlphaFoldDB" id="A0A0D7BMK5"/>
<reference evidence="3 4" key="1">
    <citation type="journal article" date="2015" name="Fungal Genet. Biol.">
        <title>Evolution of novel wood decay mechanisms in Agaricales revealed by the genome sequences of Fistulina hepatica and Cylindrobasidium torrendii.</title>
        <authorList>
            <person name="Floudas D."/>
            <person name="Held B.W."/>
            <person name="Riley R."/>
            <person name="Nagy L.G."/>
            <person name="Koehler G."/>
            <person name="Ransdell A.S."/>
            <person name="Younus H."/>
            <person name="Chow J."/>
            <person name="Chiniquy J."/>
            <person name="Lipzen A."/>
            <person name="Tritt A."/>
            <person name="Sun H."/>
            <person name="Haridas S."/>
            <person name="LaButti K."/>
            <person name="Ohm R.A."/>
            <person name="Kues U."/>
            <person name="Blanchette R.A."/>
            <person name="Grigoriev I.V."/>
            <person name="Minto R.E."/>
            <person name="Hibbett D.S."/>
        </authorList>
    </citation>
    <scope>NUCLEOTIDE SEQUENCE [LARGE SCALE GENOMIC DNA]</scope>
    <source>
        <strain evidence="3 4">FP15055 ss-10</strain>
    </source>
</reference>
<dbReference type="STRING" id="1314674.A0A0D7BMK5"/>
<protein>
    <submittedName>
        <fullName evidence="3">Piwi-domain-containing protein</fullName>
    </submittedName>
</protein>
<dbReference type="Pfam" id="PF16486">
    <property type="entry name" value="ArgoN"/>
    <property type="match status" value="1"/>
</dbReference>
<feature type="compositionally biased region" description="Basic and acidic residues" evidence="1">
    <location>
        <begin position="19"/>
        <end position="32"/>
    </location>
</feature>
<dbReference type="InterPro" id="IPR012337">
    <property type="entry name" value="RNaseH-like_sf"/>
</dbReference>
<dbReference type="Pfam" id="PF08699">
    <property type="entry name" value="ArgoL1"/>
    <property type="match status" value="1"/>
</dbReference>
<dbReference type="SUPFAM" id="SSF101690">
    <property type="entry name" value="PAZ domain"/>
    <property type="match status" value="1"/>
</dbReference>
<dbReference type="OrthoDB" id="10252740at2759"/>
<dbReference type="Pfam" id="PF02171">
    <property type="entry name" value="Piwi"/>
    <property type="match status" value="1"/>
</dbReference>
<evidence type="ECO:0000313" key="4">
    <source>
        <dbReference type="Proteomes" id="UP000054007"/>
    </source>
</evidence>
<dbReference type="Pfam" id="PF02170">
    <property type="entry name" value="PAZ"/>
    <property type="match status" value="1"/>
</dbReference>
<dbReference type="SMART" id="SM01163">
    <property type="entry name" value="DUF1785"/>
    <property type="match status" value="1"/>
</dbReference>
<gene>
    <name evidence="3" type="ORF">CYLTODRAFT_368659</name>
</gene>
<feature type="region of interest" description="Disordered" evidence="1">
    <location>
        <begin position="915"/>
        <end position="942"/>
    </location>
</feature>
<dbReference type="InterPro" id="IPR014811">
    <property type="entry name" value="ArgoL1"/>
</dbReference>
<dbReference type="PROSITE" id="PS50822">
    <property type="entry name" value="PIWI"/>
    <property type="match status" value="1"/>
</dbReference>
<dbReference type="InterPro" id="IPR045246">
    <property type="entry name" value="Piwi_ago-like"/>
</dbReference>
<dbReference type="InterPro" id="IPR003100">
    <property type="entry name" value="PAZ_dom"/>
</dbReference>
<sequence length="961" mass="104895">MPPRGDRGRGAGGPARGGGGDRGRGGGPDRGRGGAPRGGAGGGPPRGGAGGGGGRGAPVSFVGRGRGGGPSAGTGAGRGAALPPLPSGVQAIGVPRTEHGSQGRVMPVLVNAMWLNLPDTTIYHYDAAFEGDKSFRPKFNREIIEALRANNTNIFSQPPIYDGRANLYMVANLPLTGKDKSTKQPQQVFDVPISKPAPPGGAARPPKIHRVKLTLVRVNDAESLLRYLNRSMSWNENVATVIASLNVAINSLAAQTHPSRGRSVYPLGGESRLIGQGLEVVRGFFQSIRPTPGRLMVNVDVSIGVMYRKGPLIGTCLDFLGLQQNSDVMRSPLVPNQRNVRERNSLSKFLSGVQVRARSANGGFQTVSIYKLTDRGANQLTFNDNNNQPVTVADYFRRNNAPLKFPTMICIQTKKGMQIPLERCDVEPGQLCRMQLTPDAQSQVVSFSTQRPEDRLNTIKRASQVYNYTQSHYVQSLGLNVDTASFPITTQARVLDPPRMVYSGKQAQVQPRGGTWNMIDKMFIQAQPIFGWMLVILETRFWNDNNTAMMWKDFVKGAKAVGIRFNVEEPLVATINPHSVALANLGQAIATRAMDFRKKHNAMPSLVVCILPENNNIDIYRAIKNWGDIKMGVITQCLKQKKASGAKPQYWANVMLKVNAKLGGINAVPDALSAIADTANPTIFMGADVMHPGPGSDKPSYAAVVGSLDTAGARYMSQTNLQPGRIEMIQDLEAMATVILENAREYRLKAEPNKSNTPWRRLVFFRDGVSEGEFAQVLEQELPMLQAAARNAKLDVKITFVIVGKRHHLRFFPTTNNDADRSGNLPPGTVIDRDIISPLEFDYYLQSHAGLLGTSRPSHYIVVHDENRFSADAIQAISYKLCYVYARATRSVSIPAPVYYAHIVCSRAETHYGPDDASQYAPSVAGTSTTDKSAARRQAFDSHAQRYQRVNKNQATKMYFM</sequence>
<dbReference type="GO" id="GO:0003723">
    <property type="term" value="F:RNA binding"/>
    <property type="evidence" value="ECO:0007669"/>
    <property type="project" value="InterPro"/>
</dbReference>
<evidence type="ECO:0000313" key="3">
    <source>
        <dbReference type="EMBL" id="KIY71783.1"/>
    </source>
</evidence>
<name>A0A0D7BMK5_9AGAR</name>
<dbReference type="SMART" id="SM00950">
    <property type="entry name" value="Piwi"/>
    <property type="match status" value="1"/>
</dbReference>
<feature type="region of interest" description="Disordered" evidence="1">
    <location>
        <begin position="1"/>
        <end position="90"/>
    </location>
</feature>
<evidence type="ECO:0000256" key="1">
    <source>
        <dbReference type="SAM" id="MobiDB-lite"/>
    </source>
</evidence>
<proteinExistence type="predicted"/>
<dbReference type="CDD" id="cd02846">
    <property type="entry name" value="PAZ_argonaute_like"/>
    <property type="match status" value="1"/>
</dbReference>
<feature type="compositionally biased region" description="Gly residues" evidence="1">
    <location>
        <begin position="33"/>
        <end position="56"/>
    </location>
</feature>
<dbReference type="Gene3D" id="3.30.420.10">
    <property type="entry name" value="Ribonuclease H-like superfamily/Ribonuclease H"/>
    <property type="match status" value="1"/>
</dbReference>
<keyword evidence="4" id="KW-1185">Reference proteome</keyword>
<dbReference type="Gene3D" id="2.170.260.10">
    <property type="entry name" value="paz domain"/>
    <property type="match status" value="1"/>
</dbReference>
<accession>A0A0D7BMK5</accession>
<dbReference type="Gene3D" id="3.40.50.2300">
    <property type="match status" value="1"/>
</dbReference>
<dbReference type="InterPro" id="IPR036085">
    <property type="entry name" value="PAZ_dom_sf"/>
</dbReference>
<feature type="compositionally biased region" description="Gly residues" evidence="1">
    <location>
        <begin position="64"/>
        <end position="78"/>
    </location>
</feature>
<dbReference type="InterPro" id="IPR036397">
    <property type="entry name" value="RNaseH_sf"/>
</dbReference>
<dbReference type="CDD" id="cd04657">
    <property type="entry name" value="Piwi_ago-like"/>
    <property type="match status" value="1"/>
</dbReference>
<dbReference type="EMBL" id="KN880450">
    <property type="protein sequence ID" value="KIY71783.1"/>
    <property type="molecule type" value="Genomic_DNA"/>
</dbReference>
<feature type="domain" description="Piwi" evidence="2">
    <location>
        <begin position="606"/>
        <end position="913"/>
    </location>
</feature>
<dbReference type="PANTHER" id="PTHR22891">
    <property type="entry name" value="EUKARYOTIC TRANSLATION INITIATION FACTOR 2C"/>
    <property type="match status" value="1"/>
</dbReference>